<dbReference type="Pfam" id="PF04655">
    <property type="entry name" value="APH_6_hur"/>
    <property type="match status" value="1"/>
</dbReference>
<dbReference type="Gene3D" id="3.90.1200.10">
    <property type="match status" value="1"/>
</dbReference>
<organism evidence="2 4">
    <name type="scientific">Legionella steigerwaltii</name>
    <dbReference type="NCBI Taxonomy" id="460"/>
    <lineage>
        <taxon>Bacteria</taxon>
        <taxon>Pseudomonadati</taxon>
        <taxon>Pseudomonadota</taxon>
        <taxon>Gammaproteobacteria</taxon>
        <taxon>Legionellales</taxon>
        <taxon>Legionellaceae</taxon>
        <taxon>Legionella</taxon>
    </lineage>
</organism>
<accession>A0A378LDB7</accession>
<evidence type="ECO:0000313" key="3">
    <source>
        <dbReference type="Proteomes" id="UP000054820"/>
    </source>
</evidence>
<keyword evidence="2" id="KW-0808">Transferase</keyword>
<dbReference type="GO" id="GO:0016301">
    <property type="term" value="F:kinase activity"/>
    <property type="evidence" value="ECO:0007669"/>
    <property type="project" value="UniProtKB-KW"/>
</dbReference>
<gene>
    <name evidence="1" type="ORF">Lstg_2908</name>
    <name evidence="2" type="ORF">NCTC11991_02478</name>
</gene>
<dbReference type="InterPro" id="IPR011009">
    <property type="entry name" value="Kinase-like_dom_sf"/>
</dbReference>
<dbReference type="Proteomes" id="UP000255110">
    <property type="component" value="Unassembled WGS sequence"/>
</dbReference>
<dbReference type="RefSeq" id="WP_065235618.1">
    <property type="nucleotide sequence ID" value="NZ_CAAAIO010000021.1"/>
</dbReference>
<evidence type="ECO:0000313" key="1">
    <source>
        <dbReference type="EMBL" id="KTD71700.1"/>
    </source>
</evidence>
<reference evidence="2 4" key="2">
    <citation type="submission" date="2018-06" db="EMBL/GenBank/DDBJ databases">
        <authorList>
            <consortium name="Pathogen Informatics"/>
            <person name="Doyle S."/>
        </authorList>
    </citation>
    <scope>NUCLEOTIDE SEQUENCE [LARGE SCALE GENOMIC DNA]</scope>
    <source>
        <strain evidence="2 4">NCTC11991</strain>
    </source>
</reference>
<proteinExistence type="predicted"/>
<reference evidence="1 3" key="1">
    <citation type="submission" date="2015-11" db="EMBL/GenBank/DDBJ databases">
        <title>Genomic analysis of 38 Legionella species identifies large and diverse effector repertoires.</title>
        <authorList>
            <person name="Burstein D."/>
            <person name="Amaro F."/>
            <person name="Zusman T."/>
            <person name="Lifshitz Z."/>
            <person name="Cohen O."/>
            <person name="Gilbert J.A."/>
            <person name="Pupko T."/>
            <person name="Shuman H.A."/>
            <person name="Segal G."/>
        </authorList>
    </citation>
    <scope>NUCLEOTIDE SEQUENCE [LARGE SCALE GENOMIC DNA]</scope>
    <source>
        <strain evidence="1 3">SC-18-C9</strain>
    </source>
</reference>
<dbReference type="AlphaFoldDB" id="A0A378LDB7"/>
<evidence type="ECO:0000313" key="2">
    <source>
        <dbReference type="EMBL" id="STY23868.1"/>
    </source>
</evidence>
<protein>
    <submittedName>
        <fullName evidence="2">Aminoglycoside/hydroxyurea antibiotic resistance kinase</fullName>
    </submittedName>
</protein>
<dbReference type="GO" id="GO:0016773">
    <property type="term" value="F:phosphotransferase activity, alcohol group as acceptor"/>
    <property type="evidence" value="ECO:0007669"/>
    <property type="project" value="InterPro"/>
</dbReference>
<sequence>MNLNDIFNKYLKLWHLTQDGDPIITNTSRLLPVSHKGSSAMLKIALSNEERNGGALMVWWEGEGAARIFEYKDDALLMERAVGKRSLVCMTKTGQDDEASKIICDVVSRLHAKNKKPLPATLVPLTTWFRSLHSAAIERGGIFTHAARVARELLQNPQETVVLHGDIHHQNILDSGTHGWIAIDPKGLLGERGFDYANIFCNPDWDIAARPGRLARQATVVAEAAGLERSRLMKWILAYAGLSAAWSLEDGDSPDLALFIANVAKTELEESV</sequence>
<dbReference type="SUPFAM" id="SSF56112">
    <property type="entry name" value="Protein kinase-like (PK-like)"/>
    <property type="match status" value="1"/>
</dbReference>
<dbReference type="Proteomes" id="UP000054820">
    <property type="component" value="Unassembled WGS sequence"/>
</dbReference>
<dbReference type="EMBL" id="LNYZ01000030">
    <property type="protein sequence ID" value="KTD71700.1"/>
    <property type="molecule type" value="Genomic_DNA"/>
</dbReference>
<keyword evidence="2" id="KW-0418">Kinase</keyword>
<dbReference type="GO" id="GO:0019748">
    <property type="term" value="P:secondary metabolic process"/>
    <property type="evidence" value="ECO:0007669"/>
    <property type="project" value="InterPro"/>
</dbReference>
<dbReference type="InterPro" id="IPR006748">
    <property type="entry name" value="NH2Glyco/OHUrea_AB-resist_kin"/>
</dbReference>
<dbReference type="STRING" id="460.Lstg_2908"/>
<dbReference type="EMBL" id="UGOY01000001">
    <property type="protein sequence ID" value="STY23868.1"/>
    <property type="molecule type" value="Genomic_DNA"/>
</dbReference>
<name>A0A378LDB7_9GAMM</name>
<evidence type="ECO:0000313" key="4">
    <source>
        <dbReference type="Proteomes" id="UP000255110"/>
    </source>
</evidence>
<keyword evidence="3" id="KW-1185">Reference proteome</keyword>